<feature type="region of interest" description="Disordered" evidence="1">
    <location>
        <begin position="30"/>
        <end position="56"/>
    </location>
</feature>
<evidence type="ECO:0000256" key="1">
    <source>
        <dbReference type="SAM" id="MobiDB-lite"/>
    </source>
</evidence>
<dbReference type="Proteomes" id="UP001218788">
    <property type="component" value="Unassembled WGS sequence"/>
</dbReference>
<feature type="compositionally biased region" description="Low complexity" evidence="1">
    <location>
        <begin position="101"/>
        <end position="112"/>
    </location>
</feature>
<evidence type="ECO:0000313" key="2">
    <source>
        <dbReference type="EMBL" id="MDC8831012.1"/>
    </source>
</evidence>
<name>A0ABT5L1V9_9ALTE</name>
<dbReference type="EMBL" id="JAQQXP010000001">
    <property type="protein sequence ID" value="MDC8831012.1"/>
    <property type="molecule type" value="Genomic_DNA"/>
</dbReference>
<sequence length="265" mass="30020">MQKLVVLLSALIVAFAAGYLSHSLLNQNQTQESPLEHPPHQIESPIAKQSPETLTTKQAQLPTAIASKEVQNSMGDTQPIESGGNAPSPSTSPQYSDSQETATTGKTDNTGTTAAMSDEAIRELKQWQTRHKQALKELFNDRVPEHFAEGFFSKATEDNAFLDEIKENLNPDRNDQWHMQMEQRLSDMIQLHELSNRIEILSLTCKQLTCEIVGKAFEEGPWTTIYMSMVRRLFQAGDSLNMQKGKRVTYFDKEQEYFYSQLVFE</sequence>
<accession>A0ABT5L1V9</accession>
<reference evidence="2 3" key="1">
    <citation type="submission" date="2022-10" db="EMBL/GenBank/DDBJ databases">
        <title>Alteromonas sp. chi3 Genome sequencing.</title>
        <authorList>
            <person name="Park S."/>
        </authorList>
    </citation>
    <scope>NUCLEOTIDE SEQUENCE [LARGE SCALE GENOMIC DNA]</scope>
    <source>
        <strain evidence="3">chi3</strain>
    </source>
</reference>
<evidence type="ECO:0000313" key="3">
    <source>
        <dbReference type="Proteomes" id="UP001218788"/>
    </source>
</evidence>
<gene>
    <name evidence="2" type="ORF">OIK42_09580</name>
</gene>
<proteinExistence type="predicted"/>
<comment type="caution">
    <text evidence="2">The sequence shown here is derived from an EMBL/GenBank/DDBJ whole genome shotgun (WGS) entry which is preliminary data.</text>
</comment>
<keyword evidence="3" id="KW-1185">Reference proteome</keyword>
<feature type="region of interest" description="Disordered" evidence="1">
    <location>
        <begin position="74"/>
        <end position="112"/>
    </location>
</feature>
<protein>
    <submittedName>
        <fullName evidence="2">Uncharacterized protein</fullName>
    </submittedName>
</protein>
<dbReference type="RefSeq" id="WP_273640046.1">
    <property type="nucleotide sequence ID" value="NZ_JAQQXP010000001.1"/>
</dbReference>
<organism evidence="2 3">
    <name type="scientific">Alteromonas gilva</name>
    <dbReference type="NCBI Taxonomy" id="2987522"/>
    <lineage>
        <taxon>Bacteria</taxon>
        <taxon>Pseudomonadati</taxon>
        <taxon>Pseudomonadota</taxon>
        <taxon>Gammaproteobacteria</taxon>
        <taxon>Alteromonadales</taxon>
        <taxon>Alteromonadaceae</taxon>
        <taxon>Alteromonas/Salinimonas group</taxon>
        <taxon>Alteromonas</taxon>
    </lineage>
</organism>
<feature type="compositionally biased region" description="Polar residues" evidence="1">
    <location>
        <begin position="74"/>
        <end position="100"/>
    </location>
</feature>